<dbReference type="Proteomes" id="UP000186922">
    <property type="component" value="Unassembled WGS sequence"/>
</dbReference>
<evidence type="ECO:0000313" key="1">
    <source>
        <dbReference type="EMBL" id="GAV02342.1"/>
    </source>
</evidence>
<accession>A0A1D1VL42</accession>
<dbReference type="EMBL" id="BDGG01000008">
    <property type="protein sequence ID" value="GAV02342.1"/>
    <property type="molecule type" value="Genomic_DNA"/>
</dbReference>
<gene>
    <name evidence="1" type="primary">RvY_12924</name>
    <name evidence="1" type="synonym">RvY_12924.3</name>
    <name evidence="1" type="ORF">RvY_12924-3</name>
</gene>
<keyword evidence="2" id="KW-1185">Reference proteome</keyword>
<name>A0A1D1VL42_RAMVA</name>
<dbReference type="AlphaFoldDB" id="A0A1D1VL42"/>
<organism evidence="1 2">
    <name type="scientific">Ramazzottius varieornatus</name>
    <name type="common">Water bear</name>
    <name type="synonym">Tardigrade</name>
    <dbReference type="NCBI Taxonomy" id="947166"/>
    <lineage>
        <taxon>Eukaryota</taxon>
        <taxon>Metazoa</taxon>
        <taxon>Ecdysozoa</taxon>
        <taxon>Tardigrada</taxon>
        <taxon>Eutardigrada</taxon>
        <taxon>Parachela</taxon>
        <taxon>Hypsibioidea</taxon>
        <taxon>Ramazzottiidae</taxon>
        <taxon>Ramazzottius</taxon>
    </lineage>
</organism>
<reference evidence="1 2" key="1">
    <citation type="journal article" date="2016" name="Nat. Commun.">
        <title>Extremotolerant tardigrade genome and improved radiotolerance of human cultured cells by tardigrade-unique protein.</title>
        <authorList>
            <person name="Hashimoto T."/>
            <person name="Horikawa D.D."/>
            <person name="Saito Y."/>
            <person name="Kuwahara H."/>
            <person name="Kozuka-Hata H."/>
            <person name="Shin-I T."/>
            <person name="Minakuchi Y."/>
            <person name="Ohishi K."/>
            <person name="Motoyama A."/>
            <person name="Aizu T."/>
            <person name="Enomoto A."/>
            <person name="Kondo K."/>
            <person name="Tanaka S."/>
            <person name="Hara Y."/>
            <person name="Koshikawa S."/>
            <person name="Sagara H."/>
            <person name="Miura T."/>
            <person name="Yokobori S."/>
            <person name="Miyagawa K."/>
            <person name="Suzuki Y."/>
            <person name="Kubo T."/>
            <person name="Oyama M."/>
            <person name="Kohara Y."/>
            <person name="Fujiyama A."/>
            <person name="Arakawa K."/>
            <person name="Katayama T."/>
            <person name="Toyoda A."/>
            <person name="Kunieda T."/>
        </authorList>
    </citation>
    <scope>NUCLEOTIDE SEQUENCE [LARGE SCALE GENOMIC DNA]</scope>
    <source>
        <strain evidence="1 2">YOKOZUNA-1</strain>
    </source>
</reference>
<evidence type="ECO:0000313" key="2">
    <source>
        <dbReference type="Proteomes" id="UP000186922"/>
    </source>
</evidence>
<comment type="caution">
    <text evidence="1">The sequence shown here is derived from an EMBL/GenBank/DDBJ whole genome shotgun (WGS) entry which is preliminary data.</text>
</comment>
<proteinExistence type="predicted"/>
<sequence length="130" mass="14810">MDHLEALEQERDVSQALAAERKAFKNMDESWRLAIKDYIEQTAKASQKYIKPIIPDGVQELTHWISATADHRMSLSERYSRAVSAARHNDVCQRGVELAVATSIQHISETLASEYGNNSDRKVENGRIRR</sequence>
<protein>
    <submittedName>
        <fullName evidence="1">Uncharacterized protein</fullName>
    </submittedName>
</protein>